<proteinExistence type="predicted"/>
<name>A0A7Y3SVY2_9CLOT</name>
<dbReference type="AlphaFoldDB" id="A0A7Y3SVY2"/>
<dbReference type="RefSeq" id="WP_171297044.1">
    <property type="nucleotide sequence ID" value="NZ_CP087098.1"/>
</dbReference>
<protein>
    <recommendedName>
        <fullName evidence="3">SIR2-like domain-containing protein</fullName>
    </recommendedName>
</protein>
<accession>A0A7Y3SVY2</accession>
<dbReference type="SUPFAM" id="SSF52467">
    <property type="entry name" value="DHS-like NAD/FAD-binding domain"/>
    <property type="match status" value="1"/>
</dbReference>
<organism evidence="1 2">
    <name type="scientific">Clostridium estertheticum</name>
    <dbReference type="NCBI Taxonomy" id="238834"/>
    <lineage>
        <taxon>Bacteria</taxon>
        <taxon>Bacillati</taxon>
        <taxon>Bacillota</taxon>
        <taxon>Clostridia</taxon>
        <taxon>Eubacteriales</taxon>
        <taxon>Clostridiaceae</taxon>
        <taxon>Clostridium</taxon>
    </lineage>
</organism>
<evidence type="ECO:0000313" key="2">
    <source>
        <dbReference type="Proteomes" id="UP000531659"/>
    </source>
</evidence>
<sequence>MEITSKYLDTKNGFMESRYAFKTLVLKSISNHFFEKEKKELILNYHICKDKHIYEFDGIISDGVEGLEGGTIIEVKTYRDKLAYFRNARRIAMILNNKLDMDSSFKSVLLVIGDSFSADDKLKLSSTVSSLVKATIKIWDINDIRKIDSQFDAFINGDFTKITEIVVDNAVNKSLTNVDDWAHVRNDRLEELKSVYNNDELVLFLGAGISKDAGISDWNDLISDLLVLMIKNKFSDKKISMNDAEINLVLTELKKSNDNSPIIQAAFVKAGLGDSFENEVSKLLYMCFDNENKGSSNLLKSISRLCLPRRNGVGIQAVVTYNFDDLLEVNVNEHNIRYHSLYNELDCINLDELGIYHVHGFLPRDPDAYEQLSEELLVFSEDGYHSLYNDPYSWANITQLNFLREKTVLMIGLSLTDPNLRRLLAISNRKTKTTKHFAIMKRYKFSSSTDENVRDDILKSFNNVNNELQENFFEQIGIKIIWVDDYNEVPILINSLRDK</sequence>
<evidence type="ECO:0000313" key="1">
    <source>
        <dbReference type="EMBL" id="NNU76355.1"/>
    </source>
</evidence>
<dbReference type="Proteomes" id="UP000531659">
    <property type="component" value="Unassembled WGS sequence"/>
</dbReference>
<comment type="caution">
    <text evidence="1">The sequence shown here is derived from an EMBL/GenBank/DDBJ whole genome shotgun (WGS) entry which is preliminary data.</text>
</comment>
<gene>
    <name evidence="1" type="ORF">HLQ16_10470</name>
</gene>
<reference evidence="1 2" key="1">
    <citation type="submission" date="2020-05" db="EMBL/GenBank/DDBJ databases">
        <title>Complete genome of Clostridium estertheticum subspecies estertheticum, isolated from Vacuum packed lamb meat from New Zealand imported to Switzerland.</title>
        <authorList>
            <person name="Wambui J."/>
            <person name="Stevens M.J.A."/>
            <person name="Stephan R."/>
        </authorList>
    </citation>
    <scope>NUCLEOTIDE SEQUENCE [LARGE SCALE GENOMIC DNA]</scope>
    <source>
        <strain evidence="1 2">CEST001</strain>
    </source>
</reference>
<dbReference type="Pfam" id="PF13289">
    <property type="entry name" value="SIR2_2"/>
    <property type="match status" value="1"/>
</dbReference>
<evidence type="ECO:0008006" key="3">
    <source>
        <dbReference type="Google" id="ProtNLM"/>
    </source>
</evidence>
<dbReference type="EMBL" id="JABEYB010000007">
    <property type="protein sequence ID" value="NNU76355.1"/>
    <property type="molecule type" value="Genomic_DNA"/>
</dbReference>
<dbReference type="InterPro" id="IPR029035">
    <property type="entry name" value="DHS-like_NAD/FAD-binding_dom"/>
</dbReference>